<reference evidence="3 4" key="1">
    <citation type="submission" date="2019-01" db="EMBL/GenBank/DDBJ databases">
        <title>Complete genome sequence of Cohnella hallensis HS21 isolated from Korean fir (Abies koreana) rhizospheric soil.</title>
        <authorList>
            <person name="Jiang L."/>
            <person name="Kang S.W."/>
            <person name="Kim S."/>
            <person name="Jung J."/>
            <person name="Kim C.Y."/>
            <person name="Kim D.H."/>
            <person name="Kim S.W."/>
            <person name="Lee J."/>
        </authorList>
    </citation>
    <scope>NUCLEOTIDE SEQUENCE [LARGE SCALE GENOMIC DNA]</scope>
    <source>
        <strain evidence="3 4">HS21</strain>
    </source>
</reference>
<protein>
    <recommendedName>
        <fullName evidence="5">Tail fiber protein</fullName>
    </recommendedName>
</protein>
<sequence length="453" mass="47169">MATTPNTKLPLIDQSMTADIPRDFNALAQSVDAVVGDMSTVPTIAKDAAGAIKELQEAISNADIPDATLTKKGKVQLSSATNSTLEDKAATPKAVKSAYDLATANGTTLAEHISDLVRQPADGGTTGGTATAYTCSSTPTPTAFVDKMGVVIAAHLDSGANPTLKWGSLAAKPMLKANGSPAAIKKDGIYTWRYSVIKGAFILQGEGGEYGTAGAADTLAPKTIGTDAGLVAGTMPDRSAAYQTPVAIEGSYQPKKLFVCPPKGYYSGSTEGLSYVVVDDAEFVAANWPTTKTIFGLRGTMPTHDNEEVAVAVFGTTTPQRLYLTPANGYWSGRAVWADEPNFIPANILAGKSMFGLAGTLVKGRAFASGSGTSDSSGVITVTGLAFAPDLIEVEIQNGRSIWILGKPDSINNRWYDASGNIALYGGWAIGANSFSLRPVTSSYAFTYRVYGA</sequence>
<keyword evidence="4" id="KW-1185">Reference proteome</keyword>
<dbReference type="Pfam" id="PF03406">
    <property type="entry name" value="Phage_fiber_2"/>
    <property type="match status" value="1"/>
</dbReference>
<dbReference type="PANTHER" id="PTHR35191">
    <property type="entry name" value="PROPHAGE SIDE TAIL FIBER PROTEIN HOMOLOG STFQ-RELATED"/>
    <property type="match status" value="1"/>
</dbReference>
<dbReference type="PANTHER" id="PTHR35191:SF1">
    <property type="entry name" value="PROPHAGE SIDE TAIL FIBER PROTEIN HOMOLOG STFQ-RELATED"/>
    <property type="match status" value="1"/>
</dbReference>
<dbReference type="InterPro" id="IPR005068">
    <property type="entry name" value="Phage_lambda_Stf-r2"/>
</dbReference>
<dbReference type="EMBL" id="AP019400">
    <property type="protein sequence ID" value="BBI32496.1"/>
    <property type="molecule type" value="Genomic_DNA"/>
</dbReference>
<comment type="subcellular location">
    <subcellularLocation>
        <location evidence="1">Virion</location>
    </subcellularLocation>
</comment>
<evidence type="ECO:0000256" key="1">
    <source>
        <dbReference type="ARBA" id="ARBA00004328"/>
    </source>
</evidence>
<organism evidence="3 4">
    <name type="scientific">Cohnella abietis</name>
    <dbReference type="NCBI Taxonomy" id="2507935"/>
    <lineage>
        <taxon>Bacteria</taxon>
        <taxon>Bacillati</taxon>
        <taxon>Bacillota</taxon>
        <taxon>Bacilli</taxon>
        <taxon>Bacillales</taxon>
        <taxon>Paenibacillaceae</taxon>
        <taxon>Cohnella</taxon>
    </lineage>
</organism>
<accession>A0A3T1D307</accession>
<evidence type="ECO:0000313" key="3">
    <source>
        <dbReference type="EMBL" id="BBI32496.1"/>
    </source>
</evidence>
<gene>
    <name evidence="3" type="ORF">KCTCHS21_18950</name>
</gene>
<dbReference type="GO" id="GO:0019062">
    <property type="term" value="P:virion attachment to host cell"/>
    <property type="evidence" value="ECO:0007669"/>
    <property type="project" value="InterPro"/>
</dbReference>
<keyword evidence="2" id="KW-0945">Host-virus interaction</keyword>
<evidence type="ECO:0008006" key="5">
    <source>
        <dbReference type="Google" id="ProtNLM"/>
    </source>
</evidence>
<dbReference type="GO" id="GO:0046718">
    <property type="term" value="P:symbiont entry into host cell"/>
    <property type="evidence" value="ECO:0007669"/>
    <property type="project" value="InterPro"/>
</dbReference>
<dbReference type="KEGG" id="cohn:KCTCHS21_18950"/>
<proteinExistence type="predicted"/>
<evidence type="ECO:0000256" key="2">
    <source>
        <dbReference type="ARBA" id="ARBA00022581"/>
    </source>
</evidence>
<evidence type="ECO:0000313" key="4">
    <source>
        <dbReference type="Proteomes" id="UP000289856"/>
    </source>
</evidence>
<dbReference type="AlphaFoldDB" id="A0A3T1D307"/>
<dbReference type="InterPro" id="IPR051934">
    <property type="entry name" value="Phage_Tail_Fiber_Structural"/>
</dbReference>
<dbReference type="Proteomes" id="UP000289856">
    <property type="component" value="Chromosome"/>
</dbReference>
<name>A0A3T1D307_9BACL</name>